<evidence type="ECO:0000256" key="1">
    <source>
        <dbReference type="SAM" id="Phobius"/>
    </source>
</evidence>
<dbReference type="Proteomes" id="UP000014605">
    <property type="component" value="Unassembled WGS sequence"/>
</dbReference>
<dbReference type="EMBL" id="ATFC01000012">
    <property type="protein sequence ID" value="EPF45883.1"/>
    <property type="molecule type" value="Genomic_DNA"/>
</dbReference>
<keyword evidence="1" id="KW-1133">Transmembrane helix</keyword>
<dbReference type="HOGENOM" id="CLU_1325877_0_0_12"/>
<feature type="transmembrane region" description="Helical" evidence="1">
    <location>
        <begin position="61"/>
        <end position="84"/>
    </location>
</feature>
<name>S3L5X8_9SPIR</name>
<sequence>MAILLLFCLPLIFFSYVFQVESKNKHIFIFFVGIAATALFILLLSFFSAKTDRVIDSLRSYVFYFFFVDIFIPFCVVLLITLIFSGFNILTTPAALFGFFTVQIYHQLFLASAHLHIMPVVLYIIMYTSALFILDGLLHFSDNVTFYYPVACALCFLLYIGILILGTIAQGLHYFKGNPIMYNSILMGITLIGSVFHIITYRQGNAA</sequence>
<proteinExistence type="predicted"/>
<dbReference type="GeneID" id="301462465"/>
<feature type="transmembrane region" description="Helical" evidence="1">
    <location>
        <begin position="29"/>
        <end position="49"/>
    </location>
</feature>
<evidence type="ECO:0000313" key="2">
    <source>
        <dbReference type="EMBL" id="EPF45883.1"/>
    </source>
</evidence>
<comment type="caution">
    <text evidence="2">The sequence shown here is derived from an EMBL/GenBank/DDBJ whole genome shotgun (WGS) entry which is preliminary data.</text>
</comment>
<reference evidence="2 3" key="1">
    <citation type="submission" date="2013-04" db="EMBL/GenBank/DDBJ databases">
        <title>The Genome Sequence of Treponema vincentii F0403.</title>
        <authorList>
            <consortium name="The Broad Institute Genomics Platform"/>
            <person name="Earl A."/>
            <person name="Ward D."/>
            <person name="Feldgarden M."/>
            <person name="Gevers D."/>
            <person name="Leonetti C."/>
            <person name="Izard J."/>
            <person name="Walker B."/>
            <person name="Young S."/>
            <person name="Zeng Q."/>
            <person name="Gargeya S."/>
            <person name="Fitzgerald M."/>
            <person name="Haas B."/>
            <person name="Abouelleil A."/>
            <person name="Allen A.W."/>
            <person name="Alvarado L."/>
            <person name="Arachchi H.M."/>
            <person name="Berlin A.M."/>
            <person name="Chapman S.B."/>
            <person name="Gainer-Dewar J."/>
            <person name="Goldberg J."/>
            <person name="Griggs A."/>
            <person name="Gujja S."/>
            <person name="Hansen M."/>
            <person name="Howarth C."/>
            <person name="Imamovic A."/>
            <person name="Ireland A."/>
            <person name="Larimer J."/>
            <person name="McCowan C."/>
            <person name="Murphy C."/>
            <person name="Pearson M."/>
            <person name="Poon T.W."/>
            <person name="Priest M."/>
            <person name="Roberts A."/>
            <person name="Saif S."/>
            <person name="Shea T."/>
            <person name="Sisk P."/>
            <person name="Sykes S."/>
            <person name="Wortman J."/>
            <person name="Nusbaum C."/>
            <person name="Birren B."/>
        </authorList>
    </citation>
    <scope>NUCLEOTIDE SEQUENCE [LARGE SCALE GENOMIC DNA]</scope>
    <source>
        <strain evidence="2 3">F0403</strain>
    </source>
</reference>
<feature type="transmembrane region" description="Helical" evidence="1">
    <location>
        <begin position="146"/>
        <end position="168"/>
    </location>
</feature>
<keyword evidence="1" id="KW-0812">Transmembrane</keyword>
<gene>
    <name evidence="2" type="ORF">HMPREF1222_02363</name>
</gene>
<protein>
    <submittedName>
        <fullName evidence="2">Uncharacterized protein</fullName>
    </submittedName>
</protein>
<keyword evidence="3" id="KW-1185">Reference proteome</keyword>
<dbReference type="AlphaFoldDB" id="S3L5X8"/>
<accession>S3L5X8</accession>
<keyword evidence="1" id="KW-0472">Membrane</keyword>
<dbReference type="RefSeq" id="WP_016519554.1">
    <property type="nucleotide sequence ID" value="NZ_KE332514.1"/>
</dbReference>
<dbReference type="PATRIC" id="fig|1125702.3.peg.2444"/>
<feature type="transmembrane region" description="Helical" evidence="1">
    <location>
        <begin position="90"/>
        <end position="108"/>
    </location>
</feature>
<feature type="transmembrane region" description="Helical" evidence="1">
    <location>
        <begin position="120"/>
        <end position="140"/>
    </location>
</feature>
<evidence type="ECO:0000313" key="3">
    <source>
        <dbReference type="Proteomes" id="UP000014605"/>
    </source>
</evidence>
<feature type="transmembrane region" description="Helical" evidence="1">
    <location>
        <begin position="180"/>
        <end position="199"/>
    </location>
</feature>
<organism evidence="2 3">
    <name type="scientific">Treponema vincentii F0403</name>
    <dbReference type="NCBI Taxonomy" id="1125702"/>
    <lineage>
        <taxon>Bacteria</taxon>
        <taxon>Pseudomonadati</taxon>
        <taxon>Spirochaetota</taxon>
        <taxon>Spirochaetia</taxon>
        <taxon>Spirochaetales</taxon>
        <taxon>Treponemataceae</taxon>
        <taxon>Treponema</taxon>
    </lineage>
</organism>